<evidence type="ECO:0000259" key="8">
    <source>
        <dbReference type="PROSITE" id="PS51841"/>
    </source>
</evidence>
<feature type="coiled-coil region" evidence="6">
    <location>
        <begin position="47"/>
        <end position="81"/>
    </location>
</feature>
<proteinExistence type="inferred from homology"/>
<comment type="similarity">
    <text evidence="5">Belongs to the intermediate filament family.</text>
</comment>
<dbReference type="EMBL" id="JBBPFD010000009">
    <property type="protein sequence ID" value="KAK7912840.1"/>
    <property type="molecule type" value="Genomic_DNA"/>
</dbReference>
<evidence type="ECO:0000256" key="7">
    <source>
        <dbReference type="SAM" id="MobiDB-lite"/>
    </source>
</evidence>
<dbReference type="GO" id="GO:0031507">
    <property type="term" value="P:heterochromatin formation"/>
    <property type="evidence" value="ECO:0007669"/>
    <property type="project" value="TreeGrafter"/>
</dbReference>
<accession>A0AAW0P855</accession>
<feature type="domain" description="IF rod" evidence="9">
    <location>
        <begin position="43"/>
        <end position="399"/>
    </location>
</feature>
<gene>
    <name evidence="10" type="ORF">WMY93_013051</name>
</gene>
<dbReference type="PANTHER" id="PTHR45721:SF16">
    <property type="entry name" value="LAMIN-L(III)"/>
    <property type="match status" value="1"/>
</dbReference>
<protein>
    <recommendedName>
        <fullName evidence="12">Lamin L3</fullName>
    </recommendedName>
</protein>
<dbReference type="Proteomes" id="UP001460270">
    <property type="component" value="Unassembled WGS sequence"/>
</dbReference>
<dbReference type="PANTHER" id="PTHR45721">
    <property type="entry name" value="LAMIN DM0-RELATED"/>
    <property type="match status" value="1"/>
</dbReference>
<dbReference type="SUPFAM" id="SSF64593">
    <property type="entry name" value="Intermediate filament protein, coiled coil region"/>
    <property type="match status" value="2"/>
</dbReference>
<feature type="domain" description="LTD" evidence="8">
    <location>
        <begin position="438"/>
        <end position="557"/>
    </location>
</feature>
<evidence type="ECO:0000259" key="9">
    <source>
        <dbReference type="PROSITE" id="PS51842"/>
    </source>
</evidence>
<dbReference type="GO" id="GO:0090435">
    <property type="term" value="P:protein localization to nuclear envelope"/>
    <property type="evidence" value="ECO:0007669"/>
    <property type="project" value="TreeGrafter"/>
</dbReference>
<dbReference type="InterPro" id="IPR018039">
    <property type="entry name" value="IF_conserved"/>
</dbReference>
<keyword evidence="11" id="KW-1185">Reference proteome</keyword>
<evidence type="ECO:0000256" key="6">
    <source>
        <dbReference type="SAM" id="Coils"/>
    </source>
</evidence>
<dbReference type="SUPFAM" id="SSF74853">
    <property type="entry name" value="Lamin A/C globular tail domain"/>
    <property type="match status" value="1"/>
</dbReference>
<dbReference type="GO" id="GO:0005200">
    <property type="term" value="F:structural constituent of cytoskeleton"/>
    <property type="evidence" value="ECO:0007669"/>
    <property type="project" value="TreeGrafter"/>
</dbReference>
<evidence type="ECO:0000313" key="10">
    <source>
        <dbReference type="EMBL" id="KAK7912840.1"/>
    </source>
</evidence>
<name>A0AAW0P855_9GOBI</name>
<reference evidence="11" key="1">
    <citation type="submission" date="2024-04" db="EMBL/GenBank/DDBJ databases">
        <title>Salinicola lusitanus LLJ914,a marine bacterium isolated from the Okinawa Trough.</title>
        <authorList>
            <person name="Li J."/>
        </authorList>
    </citation>
    <scope>NUCLEOTIDE SEQUENCE [LARGE SCALE GENOMIC DNA]</scope>
</reference>
<feature type="coiled-coil region" evidence="6">
    <location>
        <begin position="125"/>
        <end position="363"/>
    </location>
</feature>
<dbReference type="InterPro" id="IPR039008">
    <property type="entry name" value="IF_rod_dom"/>
</dbReference>
<evidence type="ECO:0000256" key="5">
    <source>
        <dbReference type="RuleBase" id="RU000685"/>
    </source>
</evidence>
<keyword evidence="1 5" id="KW-0403">Intermediate filament</keyword>
<dbReference type="Pfam" id="PF00038">
    <property type="entry name" value="Filament"/>
    <property type="match status" value="1"/>
</dbReference>
<dbReference type="Gene3D" id="1.20.5.170">
    <property type="match status" value="1"/>
</dbReference>
<dbReference type="PROSITE" id="PS51841">
    <property type="entry name" value="LTD"/>
    <property type="match status" value="1"/>
</dbReference>
<dbReference type="SMART" id="SM01391">
    <property type="entry name" value="Filament"/>
    <property type="match status" value="1"/>
</dbReference>
<feature type="compositionally biased region" description="Low complexity" evidence="7">
    <location>
        <begin position="12"/>
        <end position="26"/>
    </location>
</feature>
<sequence>MASATSTPLGPGTRSSTGRSTRSSGRVMTPATTSPTRLSRLQEKDALRSLNDRLANYIQRVQDLESERSTLLIRLEETDESKSREVGNMRRLYEEELADVRTTLDGVANERARLQIEFGSLSDEFKKLQTRHQKTESELASALSQCRKAEAALNSREAEVSNLLSAKYRLEEQVSGLQEHLQNVEGELSDTKNLLSSEMVQRIDLENQLQTAKEHLAFQKNLSEQETLDIRTRSESRLLEVESARRKEFESKLAEAMQQLRQDHEAQLLQYREELDKNFSSKLQNAQQAAKDKTNCVSATKDELENTKLRLETLSSQLQLYQKEKMCLESRVQELERTLDKEREAWQERLSAKDQEMMSLRSQMYTQLEDYEKLLDTKLALDMEINAYRKMLEVEEQRLKLSPSPSQRITVSRTHEERHKLRGKKRKHEGPTGSSPATKMSSCTSESGPVSVSEVDTQGRFIRLKNNSDTEQCLDGWVVRRLYPDSGEISFNIPSPCVLAGGQTLTIWASGSEEEADSNDLILEQHRTWGPATDVRILLLNPNYKEMAERRMRMQTRDDPDLDFEAFVARSEMQQFRRQPKKRRRNVHALCLEQFAVGAL</sequence>
<feature type="compositionally biased region" description="Polar residues" evidence="7">
    <location>
        <begin position="432"/>
        <end position="454"/>
    </location>
</feature>
<organism evidence="10 11">
    <name type="scientific">Mugilogobius chulae</name>
    <name type="common">yellowstripe goby</name>
    <dbReference type="NCBI Taxonomy" id="88201"/>
    <lineage>
        <taxon>Eukaryota</taxon>
        <taxon>Metazoa</taxon>
        <taxon>Chordata</taxon>
        <taxon>Craniata</taxon>
        <taxon>Vertebrata</taxon>
        <taxon>Euteleostomi</taxon>
        <taxon>Actinopterygii</taxon>
        <taxon>Neopterygii</taxon>
        <taxon>Teleostei</taxon>
        <taxon>Neoteleostei</taxon>
        <taxon>Acanthomorphata</taxon>
        <taxon>Gobiaria</taxon>
        <taxon>Gobiiformes</taxon>
        <taxon>Gobioidei</taxon>
        <taxon>Gobiidae</taxon>
        <taxon>Gobionellinae</taxon>
        <taxon>Mugilogobius</taxon>
    </lineage>
</organism>
<dbReference type="PROSITE" id="PS00226">
    <property type="entry name" value="IF_ROD_1"/>
    <property type="match status" value="1"/>
</dbReference>
<dbReference type="Gene3D" id="2.60.40.1260">
    <property type="entry name" value="Lamin Tail domain"/>
    <property type="match status" value="1"/>
</dbReference>
<dbReference type="AlphaFoldDB" id="A0AAW0P855"/>
<dbReference type="InterPro" id="IPR036415">
    <property type="entry name" value="Lamin_tail_dom_sf"/>
</dbReference>
<keyword evidence="2 6" id="KW-0175">Coiled coil</keyword>
<dbReference type="Gene3D" id="1.20.5.1160">
    <property type="entry name" value="Vasodilator-stimulated phosphoprotein"/>
    <property type="match status" value="2"/>
</dbReference>
<dbReference type="GO" id="GO:0007097">
    <property type="term" value="P:nuclear migration"/>
    <property type="evidence" value="ECO:0007669"/>
    <property type="project" value="TreeGrafter"/>
</dbReference>
<evidence type="ECO:0000256" key="1">
    <source>
        <dbReference type="ARBA" id="ARBA00022754"/>
    </source>
</evidence>
<feature type="region of interest" description="Disordered" evidence="7">
    <location>
        <begin position="399"/>
        <end position="454"/>
    </location>
</feature>
<evidence type="ECO:0000256" key="4">
    <source>
        <dbReference type="ARBA" id="ARBA00024186"/>
    </source>
</evidence>
<evidence type="ECO:0000313" key="11">
    <source>
        <dbReference type="Proteomes" id="UP001460270"/>
    </source>
</evidence>
<keyword evidence="3" id="KW-0636">Prenylation</keyword>
<comment type="subcellular location">
    <subcellularLocation>
        <location evidence="4">Nucleus lamina</location>
    </subcellularLocation>
</comment>
<dbReference type="Pfam" id="PF00932">
    <property type="entry name" value="LTD"/>
    <property type="match status" value="1"/>
</dbReference>
<dbReference type="GO" id="GO:0051664">
    <property type="term" value="P:nuclear pore localization"/>
    <property type="evidence" value="ECO:0007669"/>
    <property type="project" value="TreeGrafter"/>
</dbReference>
<evidence type="ECO:0008006" key="12">
    <source>
        <dbReference type="Google" id="ProtNLM"/>
    </source>
</evidence>
<evidence type="ECO:0000256" key="3">
    <source>
        <dbReference type="ARBA" id="ARBA00023289"/>
    </source>
</evidence>
<dbReference type="PROSITE" id="PS51842">
    <property type="entry name" value="IF_ROD_2"/>
    <property type="match status" value="1"/>
</dbReference>
<dbReference type="InterPro" id="IPR001322">
    <property type="entry name" value="Lamin_tail_dom"/>
</dbReference>
<feature type="compositionally biased region" description="Polar residues" evidence="7">
    <location>
        <begin position="403"/>
        <end position="412"/>
    </location>
</feature>
<comment type="caution">
    <text evidence="10">The sequence shown here is derived from an EMBL/GenBank/DDBJ whole genome shotgun (WGS) entry which is preliminary data.</text>
</comment>
<dbReference type="GO" id="GO:0005882">
    <property type="term" value="C:intermediate filament"/>
    <property type="evidence" value="ECO:0007669"/>
    <property type="project" value="UniProtKB-KW"/>
</dbReference>
<feature type="region of interest" description="Disordered" evidence="7">
    <location>
        <begin position="1"/>
        <end position="37"/>
    </location>
</feature>
<evidence type="ECO:0000256" key="2">
    <source>
        <dbReference type="ARBA" id="ARBA00023054"/>
    </source>
</evidence>
<dbReference type="GO" id="GO:0005652">
    <property type="term" value="C:nuclear lamina"/>
    <property type="evidence" value="ECO:0007669"/>
    <property type="project" value="UniProtKB-SubCell"/>
</dbReference>
<dbReference type="GO" id="GO:0006998">
    <property type="term" value="P:nuclear envelope organization"/>
    <property type="evidence" value="ECO:0007669"/>
    <property type="project" value="TreeGrafter"/>
</dbReference>
<keyword evidence="3" id="KW-0449">Lipoprotein</keyword>